<dbReference type="PANTHER" id="PTHR10545:SF29">
    <property type="entry name" value="GH14572P-RELATED"/>
    <property type="match status" value="1"/>
</dbReference>
<dbReference type="STRING" id="1004.SAMN05661012_04540"/>
<dbReference type="Pfam" id="PF00583">
    <property type="entry name" value="Acetyltransf_1"/>
    <property type="match status" value="1"/>
</dbReference>
<evidence type="ECO:0000256" key="2">
    <source>
        <dbReference type="ARBA" id="ARBA00022679"/>
    </source>
</evidence>
<gene>
    <name evidence="5" type="ORF">SAMN05661012_04540</name>
    <name evidence="6" type="ORF">SR876_24595</name>
</gene>
<dbReference type="Proteomes" id="UP000183788">
    <property type="component" value="Unassembled WGS sequence"/>
</dbReference>
<comment type="similarity">
    <text evidence="1">Belongs to the acetyltransferase family.</text>
</comment>
<dbReference type="AlphaFoldDB" id="A0A1K1S1E6"/>
<evidence type="ECO:0000313" key="6">
    <source>
        <dbReference type="EMBL" id="WQG88110.1"/>
    </source>
</evidence>
<dbReference type="OrthoDB" id="9805924at2"/>
<evidence type="ECO:0000259" key="4">
    <source>
        <dbReference type="PROSITE" id="PS51186"/>
    </source>
</evidence>
<keyword evidence="8" id="KW-1185">Reference proteome</keyword>
<keyword evidence="2 5" id="KW-0808">Transferase</keyword>
<dbReference type="InterPro" id="IPR051016">
    <property type="entry name" value="Diverse_Substrate_AcTransf"/>
</dbReference>
<dbReference type="InterPro" id="IPR017255">
    <property type="entry name" value="AcTrfase_GNAT_prd"/>
</dbReference>
<name>A0A1K1S1E6_9BACT</name>
<evidence type="ECO:0000313" key="7">
    <source>
        <dbReference type="Proteomes" id="UP000183788"/>
    </source>
</evidence>
<feature type="domain" description="N-acetyltransferase" evidence="4">
    <location>
        <begin position="4"/>
        <end position="147"/>
    </location>
</feature>
<evidence type="ECO:0000256" key="3">
    <source>
        <dbReference type="ARBA" id="ARBA00023315"/>
    </source>
</evidence>
<organism evidence="5 7">
    <name type="scientific">Chitinophaga sancti</name>
    <dbReference type="NCBI Taxonomy" id="1004"/>
    <lineage>
        <taxon>Bacteria</taxon>
        <taxon>Pseudomonadati</taxon>
        <taxon>Bacteroidota</taxon>
        <taxon>Chitinophagia</taxon>
        <taxon>Chitinophagales</taxon>
        <taxon>Chitinophagaceae</taxon>
        <taxon>Chitinophaga</taxon>
    </lineage>
</organism>
<dbReference type="PANTHER" id="PTHR10545">
    <property type="entry name" value="DIAMINE N-ACETYLTRANSFERASE"/>
    <property type="match status" value="1"/>
</dbReference>
<dbReference type="CDD" id="cd04301">
    <property type="entry name" value="NAT_SF"/>
    <property type="match status" value="1"/>
</dbReference>
<dbReference type="SUPFAM" id="SSF55729">
    <property type="entry name" value="Acyl-CoA N-acyltransferases (Nat)"/>
    <property type="match status" value="1"/>
</dbReference>
<dbReference type="FunFam" id="3.40.630.30:FF:000064">
    <property type="entry name" value="GNAT family acetyltransferase"/>
    <property type="match status" value="1"/>
</dbReference>
<dbReference type="RefSeq" id="WP_072363635.1">
    <property type="nucleotide sequence ID" value="NZ_CP139972.1"/>
</dbReference>
<keyword evidence="3 5" id="KW-0012">Acyltransferase</keyword>
<protein>
    <submittedName>
        <fullName evidence="6">GNAT family N-acetyltransferase</fullName>
    </submittedName>
    <submittedName>
        <fullName evidence="5">L-amino acid N-acyltransferase YncA</fullName>
    </submittedName>
</protein>
<evidence type="ECO:0000313" key="5">
    <source>
        <dbReference type="EMBL" id="SFW77908.1"/>
    </source>
</evidence>
<evidence type="ECO:0000313" key="8">
    <source>
        <dbReference type="Proteomes" id="UP001326715"/>
    </source>
</evidence>
<dbReference type="InterPro" id="IPR000182">
    <property type="entry name" value="GNAT_dom"/>
</dbReference>
<dbReference type="EMBL" id="CP140154">
    <property type="protein sequence ID" value="WQG88110.1"/>
    <property type="molecule type" value="Genomic_DNA"/>
</dbReference>
<dbReference type="EMBL" id="FPIZ01000016">
    <property type="protein sequence ID" value="SFW77908.1"/>
    <property type="molecule type" value="Genomic_DNA"/>
</dbReference>
<dbReference type="InterPro" id="IPR016181">
    <property type="entry name" value="Acyl_CoA_acyltransferase"/>
</dbReference>
<reference evidence="6 8" key="2">
    <citation type="submission" date="2023-11" db="EMBL/GenBank/DDBJ databases">
        <title>MicrobeMod: A computational toolkit for identifying prokaryotic methylation and restriction-modification with nanopore sequencing.</title>
        <authorList>
            <person name="Crits-Christoph A."/>
            <person name="Kang S.C."/>
            <person name="Lee H."/>
            <person name="Ostrov N."/>
        </authorList>
    </citation>
    <scope>NUCLEOTIDE SEQUENCE [LARGE SCALE GENOMIC DNA]</scope>
    <source>
        <strain evidence="6 8">ATCC 23090</strain>
    </source>
</reference>
<dbReference type="PROSITE" id="PS51186">
    <property type="entry name" value="GNAT"/>
    <property type="match status" value="1"/>
</dbReference>
<reference evidence="5 7" key="1">
    <citation type="submission" date="2016-11" db="EMBL/GenBank/DDBJ databases">
        <authorList>
            <person name="Jaros S."/>
            <person name="Januszkiewicz K."/>
            <person name="Wedrychowicz H."/>
        </authorList>
    </citation>
    <scope>NUCLEOTIDE SEQUENCE [LARGE SCALE GENOMIC DNA]</scope>
    <source>
        <strain evidence="5 7">DSM 784</strain>
    </source>
</reference>
<proteinExistence type="inferred from homology"/>
<dbReference type="Proteomes" id="UP001326715">
    <property type="component" value="Chromosome"/>
</dbReference>
<dbReference type="PIRSF" id="PIRSF037663">
    <property type="entry name" value="Acetyltransf_GNAT_prd"/>
    <property type="match status" value="1"/>
</dbReference>
<sequence>MQAFSIRLAGEKDFPAIFLLIREFASFQQSSDKVSITPAQMAADKDLFQAFVAESNGVIVGFATFFWSYYSWSGKALYLDDLYLQPGYRKQGIGKALLQTLIELARSRNCKKVRWQVSNWNRNAIEFYQKMGAVVDDVEINCDLVLH</sequence>
<dbReference type="GO" id="GO:0008080">
    <property type="term" value="F:N-acetyltransferase activity"/>
    <property type="evidence" value="ECO:0007669"/>
    <property type="project" value="TreeGrafter"/>
</dbReference>
<evidence type="ECO:0000256" key="1">
    <source>
        <dbReference type="ARBA" id="ARBA00008694"/>
    </source>
</evidence>
<dbReference type="Gene3D" id="3.40.630.30">
    <property type="match status" value="1"/>
</dbReference>
<accession>A0A1K1S1E6</accession>